<keyword evidence="9" id="KW-0732">Signal</keyword>
<feature type="domain" description="NTCP5/P3 N-terminal" evidence="10">
    <location>
        <begin position="50"/>
        <end position="126"/>
    </location>
</feature>
<feature type="transmembrane region" description="Helical" evidence="8">
    <location>
        <begin position="313"/>
        <end position="331"/>
    </location>
</feature>
<dbReference type="RefSeq" id="XP_030046042.1">
    <property type="nucleotide sequence ID" value="XM_030190182.1"/>
</dbReference>
<dbReference type="GeneID" id="115460402"/>
<evidence type="ECO:0000256" key="3">
    <source>
        <dbReference type="ARBA" id="ARBA00022448"/>
    </source>
</evidence>
<evidence type="ECO:0000256" key="8">
    <source>
        <dbReference type="SAM" id="Phobius"/>
    </source>
</evidence>
<dbReference type="Gene3D" id="1.20.1530.20">
    <property type="match status" value="1"/>
</dbReference>
<dbReference type="GO" id="GO:0008508">
    <property type="term" value="F:bile acid:sodium symporter activity"/>
    <property type="evidence" value="ECO:0007669"/>
    <property type="project" value="TreeGrafter"/>
</dbReference>
<keyword evidence="5" id="KW-0769">Symport</keyword>
<dbReference type="InterPro" id="IPR002657">
    <property type="entry name" value="BilAc:Na_symport/Acr3"/>
</dbReference>
<feature type="transmembrane region" description="Helical" evidence="8">
    <location>
        <begin position="209"/>
        <end position="228"/>
    </location>
</feature>
<comment type="similarity">
    <text evidence="2">Belongs to the bile acid:sodium symporter (BASS) (TC 2.A.28) family.</text>
</comment>
<dbReference type="InterPro" id="IPR004710">
    <property type="entry name" value="Bilac:Na_transpt"/>
</dbReference>
<name>A0A6P7WS81_9AMPH</name>
<reference evidence="12" key="1">
    <citation type="submission" date="2025-08" db="UniProtKB">
        <authorList>
            <consortium name="RefSeq"/>
        </authorList>
    </citation>
    <scope>IDENTIFICATION</scope>
</reference>
<feature type="transmembrane region" description="Helical" evidence="8">
    <location>
        <begin position="401"/>
        <end position="421"/>
    </location>
</feature>
<keyword evidence="11" id="KW-1185">Reference proteome</keyword>
<evidence type="ECO:0000256" key="7">
    <source>
        <dbReference type="ARBA" id="ARBA00023136"/>
    </source>
</evidence>
<dbReference type="OrthoDB" id="203097at2759"/>
<organism evidence="11 12">
    <name type="scientific">Microcaecilia unicolor</name>
    <dbReference type="NCBI Taxonomy" id="1415580"/>
    <lineage>
        <taxon>Eukaryota</taxon>
        <taxon>Metazoa</taxon>
        <taxon>Chordata</taxon>
        <taxon>Craniata</taxon>
        <taxon>Vertebrata</taxon>
        <taxon>Euteleostomi</taxon>
        <taxon>Amphibia</taxon>
        <taxon>Gymnophiona</taxon>
        <taxon>Siphonopidae</taxon>
        <taxon>Microcaecilia</taxon>
    </lineage>
</organism>
<feature type="transmembrane region" description="Helical" evidence="8">
    <location>
        <begin position="273"/>
        <end position="293"/>
    </location>
</feature>
<evidence type="ECO:0000313" key="11">
    <source>
        <dbReference type="Proteomes" id="UP000515156"/>
    </source>
</evidence>
<gene>
    <name evidence="12" type="primary">SLC10A5</name>
</gene>
<dbReference type="Pfam" id="PF01758">
    <property type="entry name" value="SBF"/>
    <property type="match status" value="1"/>
</dbReference>
<proteinExistence type="inferred from homology"/>
<feature type="signal peptide" evidence="9">
    <location>
        <begin position="1"/>
        <end position="19"/>
    </location>
</feature>
<dbReference type="AlphaFoldDB" id="A0A6P7WS81"/>
<evidence type="ECO:0000313" key="12">
    <source>
        <dbReference type="RefSeq" id="XP_030046042.1"/>
    </source>
</evidence>
<dbReference type="PANTHER" id="PTHR10361:SF29">
    <property type="entry name" value="SODIUM_BILE ACID COTRANSPORTER 5"/>
    <property type="match status" value="1"/>
</dbReference>
<feature type="transmembrane region" description="Helical" evidence="8">
    <location>
        <begin position="338"/>
        <end position="356"/>
    </location>
</feature>
<keyword evidence="4 8" id="KW-0812">Transmembrane</keyword>
<dbReference type="InterPro" id="IPR057103">
    <property type="entry name" value="NTCP5_P3_N"/>
</dbReference>
<feature type="chain" id="PRO_5028274341" evidence="9">
    <location>
        <begin position="20"/>
        <end position="428"/>
    </location>
</feature>
<evidence type="ECO:0000256" key="2">
    <source>
        <dbReference type="ARBA" id="ARBA00006528"/>
    </source>
</evidence>
<feature type="transmembrane region" description="Helical" evidence="8">
    <location>
        <begin position="179"/>
        <end position="197"/>
    </location>
</feature>
<evidence type="ECO:0000256" key="1">
    <source>
        <dbReference type="ARBA" id="ARBA00004141"/>
    </source>
</evidence>
<evidence type="ECO:0000256" key="9">
    <source>
        <dbReference type="SAM" id="SignalP"/>
    </source>
</evidence>
<keyword evidence="7 8" id="KW-0472">Membrane</keyword>
<keyword evidence="6 8" id="KW-1133">Transmembrane helix</keyword>
<dbReference type="GO" id="GO:0016020">
    <property type="term" value="C:membrane"/>
    <property type="evidence" value="ECO:0007669"/>
    <property type="project" value="UniProtKB-SubCell"/>
</dbReference>
<dbReference type="Pfam" id="PF24690">
    <property type="entry name" value="NTCP5_P3_N"/>
    <property type="match status" value="1"/>
</dbReference>
<dbReference type="InParanoid" id="A0A6P7WS81"/>
<sequence>MMAKPSLICVLFFMNLTLARKLPPHYLTVNEHNEIILFSGMQSTFSVLSSYKESPQTQSYLTVQCRDPDQLWVMNITRMSSAVPGFTVRVKAREEGETTLKVQLWDLQGGLRSLIEESKETKVKVVTKTAPRHVSESKEKFATNLLLFLLPLILLNKCAFGCKIEMETLQNLWKEPSPVVLGAAVQFLLMPLFGFLVTRIMSFSPLLSYGFIMACTCPGGGGGYLYALLLEGDITLAISMACTSTFLALFMMPINSSLYSRILGLSSSLHIPFLKIMLTLLSIAIPISGGIIVKQRLPNGAKYLERVIRPFSLVIVFVGIYLSCQMGSVFLKAVNMKLLLMGTLVPAFGLSFGYFFSARLFKLPVPACKTVAIECGVQNCFLALVIIQFSFPQPEADLTSVAPFLVAMCCACEMILVLFFYSTRKKKM</sequence>
<feature type="transmembrane region" description="Helical" evidence="8">
    <location>
        <begin position="234"/>
        <end position="252"/>
    </location>
</feature>
<dbReference type="KEGG" id="muo:115460402"/>
<keyword evidence="3" id="KW-0813">Transport</keyword>
<evidence type="ECO:0000259" key="10">
    <source>
        <dbReference type="Pfam" id="PF24690"/>
    </source>
</evidence>
<feature type="transmembrane region" description="Helical" evidence="8">
    <location>
        <begin position="141"/>
        <end position="159"/>
    </location>
</feature>
<dbReference type="Proteomes" id="UP000515156">
    <property type="component" value="Chromosome 1"/>
</dbReference>
<dbReference type="PANTHER" id="PTHR10361">
    <property type="entry name" value="SODIUM-BILE ACID COTRANSPORTER"/>
    <property type="match status" value="1"/>
</dbReference>
<protein>
    <submittedName>
        <fullName evidence="12">Sodium/bile acid cotransporter 5</fullName>
    </submittedName>
</protein>
<accession>A0A6P7WS81</accession>
<comment type="subcellular location">
    <subcellularLocation>
        <location evidence="1">Membrane</location>
        <topology evidence="1">Multi-pass membrane protein</topology>
    </subcellularLocation>
</comment>
<evidence type="ECO:0000256" key="5">
    <source>
        <dbReference type="ARBA" id="ARBA00022847"/>
    </source>
</evidence>
<dbReference type="CTD" id="347051"/>
<dbReference type="InterPro" id="IPR038770">
    <property type="entry name" value="Na+/solute_symporter_sf"/>
</dbReference>
<evidence type="ECO:0000256" key="4">
    <source>
        <dbReference type="ARBA" id="ARBA00022692"/>
    </source>
</evidence>
<evidence type="ECO:0000256" key="6">
    <source>
        <dbReference type="ARBA" id="ARBA00022989"/>
    </source>
</evidence>